<dbReference type="OrthoDB" id="28826at2157"/>
<accession>A3MXA0</accession>
<name>A3MXA0_PYRCJ</name>
<organism evidence="1 2">
    <name type="scientific">Pyrobaculum calidifontis (strain DSM 21063 / JCM 11548 / VA1)</name>
    <dbReference type="NCBI Taxonomy" id="410359"/>
    <lineage>
        <taxon>Archaea</taxon>
        <taxon>Thermoproteota</taxon>
        <taxon>Thermoprotei</taxon>
        <taxon>Thermoproteales</taxon>
        <taxon>Thermoproteaceae</taxon>
        <taxon>Pyrobaculum</taxon>
    </lineage>
</organism>
<protein>
    <submittedName>
        <fullName evidence="1">Uncharacterized protein</fullName>
    </submittedName>
</protein>
<proteinExistence type="predicted"/>
<dbReference type="SUPFAM" id="SSF52540">
    <property type="entry name" value="P-loop containing nucleoside triphosphate hydrolases"/>
    <property type="match status" value="2"/>
</dbReference>
<evidence type="ECO:0000313" key="1">
    <source>
        <dbReference type="EMBL" id="ABO09267.1"/>
    </source>
</evidence>
<dbReference type="EMBL" id="CP000561">
    <property type="protein sequence ID" value="ABO09267.1"/>
    <property type="molecule type" value="Genomic_DNA"/>
</dbReference>
<dbReference type="KEGG" id="pcl:Pcal_1850"/>
<keyword evidence="2" id="KW-1185">Reference proteome</keyword>
<dbReference type="eggNOG" id="arCOG05677">
    <property type="taxonomic scope" value="Archaea"/>
</dbReference>
<dbReference type="InterPro" id="IPR027417">
    <property type="entry name" value="P-loop_NTPase"/>
</dbReference>
<evidence type="ECO:0000313" key="2">
    <source>
        <dbReference type="Proteomes" id="UP000001431"/>
    </source>
</evidence>
<gene>
    <name evidence="1" type="ordered locus">Pcal_1850</name>
</gene>
<dbReference type="Proteomes" id="UP000001431">
    <property type="component" value="Chromosome"/>
</dbReference>
<dbReference type="RefSeq" id="WP_011850525.1">
    <property type="nucleotide sequence ID" value="NC_009073.1"/>
</dbReference>
<reference evidence="1" key="1">
    <citation type="submission" date="2007-02" db="EMBL/GenBank/DDBJ databases">
        <title>Complete sequence of Pyrobaculum calidifontis JCM 11548.</title>
        <authorList>
            <consortium name="US DOE Joint Genome Institute"/>
            <person name="Copeland A."/>
            <person name="Lucas S."/>
            <person name="Lapidus A."/>
            <person name="Barry K."/>
            <person name="Glavina del Rio T."/>
            <person name="Dalin E."/>
            <person name="Tice H."/>
            <person name="Pitluck S."/>
            <person name="Chain P."/>
            <person name="Malfatti S."/>
            <person name="Shin M."/>
            <person name="Vergez L."/>
            <person name="Schmutz J."/>
            <person name="Larimer F."/>
            <person name="Land M."/>
            <person name="Hauser L."/>
            <person name="Kyrpides N."/>
            <person name="Mikhailova N."/>
            <person name="Cozen A.E."/>
            <person name="Fitz-Gibbon S.T."/>
            <person name="House C.H."/>
            <person name="Saltikov C."/>
            <person name="Lowe T.M."/>
            <person name="Richardson P."/>
        </authorList>
    </citation>
    <scope>NUCLEOTIDE SEQUENCE [LARGE SCALE GENOMIC DNA]</scope>
    <source>
        <strain evidence="1">JCM 11548</strain>
    </source>
</reference>
<dbReference type="AlphaFoldDB" id="A3MXA0"/>
<dbReference type="GeneID" id="4908396"/>
<dbReference type="HOGENOM" id="CLU_428044_0_0_2"/>
<sequence length="640" mass="70668">MSSLLGVAKEADEFYVLNITDNYKARLVKWFEELEARLVSSLKAGTSVVLIGPHGVGKSVVARYVAAKLAGEYYAVIDLGADVVSFDNLLEVLPEVPNAVGFYDPLGINFYDNPLVPRAELAAAWMEKCSMVVDRAFFLNTRGVSSLIVLPRALFELSPCREQVEKVARVVDMAEYLRHVDYKAAAREVFNAHAVAMGCRTPQADAYIDYVADRHRDLSGIFALAVYGAKAYVRRRCAQYDPQALYRDALEELAKLYYQLYKSVFFPTCEKARAISAALLLSLQGEYLPPAVAQVLPNAAQIARRLAILTKLSTSADVVKLVAEEILEELRELYTPREEFATSIKWAAGPKESVVAEALRLKAGEIPCLTKPDLANIRSIYRGLLLLSPEFHPRLAEAIARVALGGDKACEGEMRDYICHGGSVSRIVLDALGGRRVTLETPPPLPRVECGWNDLAVLTAMAQVDARRAPHECVERVVQILASRVAEDPQALGRFYKLYRDYIDAAVDRGAPPVLRRLAMAHYLGAVPQEAVETLKRLVSAALEYSDFKTAEVALAALAKIDPAEAARSIPNCDCPILKVSALYTAALRLIEKGLYKEALKIAEELVAEVRRGGERYEYTEHFVRAVEDLYKEAAIISVL</sequence>
<dbReference type="Gene3D" id="3.40.50.300">
    <property type="entry name" value="P-loop containing nucleotide triphosphate hydrolases"/>
    <property type="match status" value="1"/>
</dbReference>